<dbReference type="CDD" id="cd14855">
    <property type="entry name" value="TRAPPC1_MUM2"/>
    <property type="match status" value="1"/>
</dbReference>
<evidence type="ECO:0000256" key="2">
    <source>
        <dbReference type="ARBA" id="ARBA00004240"/>
    </source>
</evidence>
<keyword evidence="10 16" id="KW-0418">Kinase</keyword>
<dbReference type="PANTHER" id="PTHR12595">
    <property type="entry name" value="POS9-ACTIVATING FACTOR FAP7-RELATED"/>
    <property type="match status" value="1"/>
</dbReference>
<dbReference type="Proteomes" id="UP000010422">
    <property type="component" value="Unassembled WGS sequence"/>
</dbReference>
<dbReference type="SUPFAM" id="SSF52540">
    <property type="entry name" value="P-loop containing nucleoside triphosphate hydrolases"/>
    <property type="match status" value="1"/>
</dbReference>
<comment type="subunit">
    <text evidence="16">Interacts with small ribosomal subunit protein uS11. Not a structural component of 43S pre-ribosomes, but transiently interacts with them by binding to uS11.</text>
</comment>
<keyword evidence="15 16" id="KW-0539">Nucleus</keyword>
<comment type="subcellular location">
    <subcellularLocation>
        <location evidence="16">Cytoplasm</location>
    </subcellularLocation>
    <subcellularLocation>
        <location evidence="16">Nucleus</location>
    </subcellularLocation>
    <subcellularLocation>
        <location evidence="2">Endoplasmic reticulum</location>
    </subcellularLocation>
    <subcellularLocation>
        <location evidence="3">Golgi apparatus</location>
    </subcellularLocation>
</comment>
<dbReference type="SMART" id="SM01399">
    <property type="entry name" value="Sybindin"/>
    <property type="match status" value="1"/>
</dbReference>
<reference evidence="17 18" key="1">
    <citation type="journal article" date="2012" name="MBio">
        <title>De novo assembly of the Pneumocystis jirovecii genome from a single bronchoalveolar lavage fluid specimen from a patient.</title>
        <authorList>
            <person name="Cisse O.H."/>
            <person name="Pagni M."/>
            <person name="Hauser P.M."/>
        </authorList>
    </citation>
    <scope>NUCLEOTIDE SEQUENCE [LARGE SCALE GENOMIC DNA]</scope>
    <source>
        <strain evidence="17 18">SE8</strain>
    </source>
</reference>
<dbReference type="GO" id="GO:0005783">
    <property type="term" value="C:endoplasmic reticulum"/>
    <property type="evidence" value="ECO:0007669"/>
    <property type="project" value="UniProtKB-SubCell"/>
</dbReference>
<dbReference type="GO" id="GO:0048193">
    <property type="term" value="P:Golgi vesicle transport"/>
    <property type="evidence" value="ECO:0007669"/>
    <property type="project" value="UniProtKB-ARBA"/>
</dbReference>
<keyword evidence="4" id="KW-0813">Transport</keyword>
<dbReference type="EMBL" id="CAKM01000165">
    <property type="protein sequence ID" value="CCJ29213.1"/>
    <property type="molecule type" value="Genomic_DNA"/>
</dbReference>
<keyword evidence="14" id="KW-0333">Golgi apparatus</keyword>
<dbReference type="GO" id="GO:0005524">
    <property type="term" value="F:ATP binding"/>
    <property type="evidence" value="ECO:0007669"/>
    <property type="project" value="UniProtKB-KW"/>
</dbReference>
<dbReference type="InterPro" id="IPR020618">
    <property type="entry name" value="Adenyl_kinase_AK6"/>
</dbReference>
<evidence type="ECO:0000256" key="3">
    <source>
        <dbReference type="ARBA" id="ARBA00004555"/>
    </source>
</evidence>
<dbReference type="InterPro" id="IPR011012">
    <property type="entry name" value="Longin-like_dom_sf"/>
</dbReference>
<evidence type="ECO:0000313" key="18">
    <source>
        <dbReference type="Proteomes" id="UP000010422"/>
    </source>
</evidence>
<feature type="binding site" evidence="16">
    <location>
        <position position="202"/>
    </location>
    <ligand>
        <name>ATP</name>
        <dbReference type="ChEBI" id="CHEBI:30616"/>
    </ligand>
</feature>
<evidence type="ECO:0000256" key="4">
    <source>
        <dbReference type="ARBA" id="ARBA00022448"/>
    </source>
</evidence>
<keyword evidence="13" id="KW-0931">ER-Golgi transport</keyword>
<comment type="caution">
    <text evidence="16">Lacks conserved residue(s) required for the propagation of feature annotation.</text>
</comment>
<sequence>MTIYKLFIFNRSCKSIYKKTWNNNRHLETENDNSSMVHSQCNTLNADDEAKLVFGVLYSLRRISKKLGGPDKSFISYRTPEYKLHHYETASGLKFVLLTDPNCNNLLHVLHQIFVSLYVEFVVKNSLGNPECPKDDVEVELFELALDQFIRSLNSTKIIDIPKKLETDFSTCNPQNSVNSISSITRCRPNILMCGTPGTGKTTHALRLCRLYDLHHLSVGDIVKKSGCHKGKDATWDAYIVDEVKLLKYLEKDIQQGGVVVDWHTCNVFPVHWVDLVVVLRTQHTLLWDRLVERKYTLRKIQENNEAEIMQIVLDEAITSFGSERVMELTSDVLEQVNDNVMKIGEWIQQWQQGDKSRKK</sequence>
<feature type="binding site" evidence="16">
    <location>
        <position position="203"/>
    </location>
    <ligand>
        <name>ATP</name>
        <dbReference type="ChEBI" id="CHEBI:30616"/>
    </ligand>
</feature>
<dbReference type="FunFam" id="3.40.50.300:FF:000372">
    <property type="entry name" value="Adenylate kinase isoenzyme 6 homolog"/>
    <property type="match status" value="1"/>
</dbReference>
<gene>
    <name evidence="17" type="ORF">PNEJI1_003229</name>
</gene>
<dbReference type="HAMAP" id="MF_00039">
    <property type="entry name" value="Adenylate_kinase_AK6"/>
    <property type="match status" value="1"/>
</dbReference>
<accession>L0PA04</accession>
<evidence type="ECO:0000256" key="16">
    <source>
        <dbReference type="HAMAP-Rule" id="MF_03173"/>
    </source>
</evidence>
<comment type="caution">
    <text evidence="17">The sequence shown here is derived from an EMBL/GenBank/DDBJ whole genome shotgun (WGS) entry which is preliminary data.</text>
</comment>
<keyword evidence="9 16" id="KW-0547">Nucleotide-binding</keyword>
<comment type="catalytic activity">
    <reaction evidence="1 16">
        <text>AMP + ATP = 2 ADP</text>
        <dbReference type="Rhea" id="RHEA:12973"/>
        <dbReference type="ChEBI" id="CHEBI:30616"/>
        <dbReference type="ChEBI" id="CHEBI:456215"/>
        <dbReference type="ChEBI" id="CHEBI:456216"/>
        <dbReference type="EC" id="2.7.4.3"/>
    </reaction>
</comment>
<proteinExistence type="inferred from homology"/>
<evidence type="ECO:0000256" key="9">
    <source>
        <dbReference type="ARBA" id="ARBA00022741"/>
    </source>
</evidence>
<dbReference type="SUPFAM" id="SSF64356">
    <property type="entry name" value="SNARE-like"/>
    <property type="match status" value="1"/>
</dbReference>
<dbReference type="GO" id="GO:0004017">
    <property type="term" value="F:AMP kinase activity"/>
    <property type="evidence" value="ECO:0007669"/>
    <property type="project" value="UniProtKB-UniRule"/>
</dbReference>
<protein>
    <recommendedName>
        <fullName evidence="16">Adenylate kinase isoenzyme 6 homolog</fullName>
        <shortName evidence="16">AK6</shortName>
        <ecNumber evidence="16">2.7.4.3</ecNumber>
    </recommendedName>
    <alternativeName>
        <fullName evidence="16">Dual activity adenylate kinase/ATPase</fullName>
        <shortName evidence="16">AK/ATPase</shortName>
    </alternativeName>
</protein>
<dbReference type="STRING" id="1209962.L0PA04"/>
<organism evidence="18">
    <name type="scientific">Pneumocystis jirovecii</name>
    <name type="common">Human pneumocystis pneumonia agent</name>
    <dbReference type="NCBI Taxonomy" id="42068"/>
    <lineage>
        <taxon>Eukaryota</taxon>
        <taxon>Fungi</taxon>
        <taxon>Dikarya</taxon>
        <taxon>Ascomycota</taxon>
        <taxon>Taphrinomycotina</taxon>
        <taxon>Pneumocystomycetes</taxon>
        <taxon>Pneumocystaceae</taxon>
        <taxon>Pneumocystis</taxon>
    </lineage>
</organism>
<evidence type="ECO:0000256" key="1">
    <source>
        <dbReference type="ARBA" id="ARBA00000582"/>
    </source>
</evidence>
<dbReference type="VEuPathDB" id="FungiDB:PNEJI1_003229"/>
<dbReference type="Gene3D" id="3.40.50.300">
    <property type="entry name" value="P-loop containing nucleotide triphosphate hydrolases"/>
    <property type="match status" value="1"/>
</dbReference>
<evidence type="ECO:0000256" key="7">
    <source>
        <dbReference type="ARBA" id="ARBA00022552"/>
    </source>
</evidence>
<evidence type="ECO:0000256" key="8">
    <source>
        <dbReference type="ARBA" id="ARBA00022679"/>
    </source>
</evidence>
<feature type="binding site" evidence="16">
    <location>
        <position position="294"/>
    </location>
    <ligand>
        <name>ATP</name>
        <dbReference type="ChEBI" id="CHEBI:30616"/>
    </ligand>
</feature>
<name>L0PA04_PNEJI</name>
<feature type="region of interest" description="NMPbind" evidence="16">
    <location>
        <begin position="218"/>
        <end position="241"/>
    </location>
</feature>
<comment type="function">
    <text evidence="16">Broad-specificity nucleoside monophosphate (NMP) kinase that catalyzes the reversible transfer of the terminal phosphate group between nucleoside triphosphates and monophosphates. Has also ATPase activity. Involved in the late cytoplasmic maturation steps of the 40S ribosomal particles, specifically 18S rRNA maturation. While NMP activity is not required for ribosome maturation, ATPase activity is. Associates transiently with small ribosomal subunit protein uS11. ATP hydrolysis breaks the interaction with uS11. May temporarily remove uS11 from the ribosome to enable a conformational change of the ribosomal RNA that is needed for the final maturation step of the small ribosomal subunit. Its NMP activity may have a role in nuclear energy homeostasis.</text>
</comment>
<dbReference type="Pfam" id="PF13238">
    <property type="entry name" value="AAA_18"/>
    <property type="match status" value="1"/>
</dbReference>
<evidence type="ECO:0000256" key="5">
    <source>
        <dbReference type="ARBA" id="ARBA00022490"/>
    </source>
</evidence>
<comment type="catalytic activity">
    <reaction evidence="16">
        <text>ATP + H2O = ADP + phosphate + H(+)</text>
        <dbReference type="Rhea" id="RHEA:13065"/>
        <dbReference type="ChEBI" id="CHEBI:15377"/>
        <dbReference type="ChEBI" id="CHEBI:15378"/>
        <dbReference type="ChEBI" id="CHEBI:30616"/>
        <dbReference type="ChEBI" id="CHEBI:43474"/>
        <dbReference type="ChEBI" id="CHEBI:456216"/>
    </reaction>
</comment>
<feature type="binding site" evidence="16">
    <location>
        <position position="200"/>
    </location>
    <ligand>
        <name>ATP</name>
        <dbReference type="ChEBI" id="CHEBI:30616"/>
    </ligand>
</feature>
<feature type="binding site" evidence="16">
    <location>
        <position position="198"/>
    </location>
    <ligand>
        <name>ATP</name>
        <dbReference type="ChEBI" id="CHEBI:30616"/>
    </ligand>
</feature>
<dbReference type="GO" id="GO:0030008">
    <property type="term" value="C:TRAPP complex"/>
    <property type="evidence" value="ECO:0007669"/>
    <property type="project" value="InterPro"/>
</dbReference>
<evidence type="ECO:0000256" key="15">
    <source>
        <dbReference type="ARBA" id="ARBA00023242"/>
    </source>
</evidence>
<dbReference type="PANTHER" id="PTHR12595:SF0">
    <property type="entry name" value="ADENYLATE KINASE ISOENZYME 6"/>
    <property type="match status" value="1"/>
</dbReference>
<dbReference type="GO" id="GO:0042274">
    <property type="term" value="P:ribosomal small subunit biogenesis"/>
    <property type="evidence" value="ECO:0007669"/>
    <property type="project" value="UniProtKB-UniRule"/>
</dbReference>
<evidence type="ECO:0000256" key="11">
    <source>
        <dbReference type="ARBA" id="ARBA00022824"/>
    </source>
</evidence>
<dbReference type="GO" id="GO:0016887">
    <property type="term" value="F:ATP hydrolysis activity"/>
    <property type="evidence" value="ECO:0007669"/>
    <property type="project" value="UniProtKB-UniRule"/>
</dbReference>
<keyword evidence="8 16" id="KW-0808">Transferase</keyword>
<feature type="region of interest" description="LID" evidence="16">
    <location>
        <begin position="293"/>
        <end position="303"/>
    </location>
</feature>
<evidence type="ECO:0000256" key="6">
    <source>
        <dbReference type="ARBA" id="ARBA00022517"/>
    </source>
</evidence>
<dbReference type="Pfam" id="PF04099">
    <property type="entry name" value="Sybindin"/>
    <property type="match status" value="1"/>
</dbReference>
<dbReference type="Gene3D" id="3.30.450.70">
    <property type="match status" value="1"/>
</dbReference>
<evidence type="ECO:0000256" key="12">
    <source>
        <dbReference type="ARBA" id="ARBA00022840"/>
    </source>
</evidence>
<keyword evidence="12 16" id="KW-0067">ATP-binding</keyword>
<dbReference type="AlphaFoldDB" id="L0PA04"/>
<keyword evidence="7 16" id="KW-0698">rRNA processing</keyword>
<dbReference type="EC" id="2.7.4.3" evidence="16"/>
<dbReference type="GO" id="GO:0005634">
    <property type="term" value="C:nucleus"/>
    <property type="evidence" value="ECO:0007669"/>
    <property type="project" value="UniProtKB-SubCell"/>
</dbReference>
<dbReference type="InParanoid" id="L0PA04"/>
<evidence type="ECO:0000256" key="13">
    <source>
        <dbReference type="ARBA" id="ARBA00022892"/>
    </source>
</evidence>
<keyword evidence="6 16" id="KW-0690">Ribosome biogenesis</keyword>
<dbReference type="GO" id="GO:0005794">
    <property type="term" value="C:Golgi apparatus"/>
    <property type="evidence" value="ECO:0007669"/>
    <property type="project" value="UniProtKB-SubCell"/>
</dbReference>
<keyword evidence="11" id="KW-0256">Endoplasmic reticulum</keyword>
<evidence type="ECO:0000313" key="17">
    <source>
        <dbReference type="EMBL" id="CCJ29213.1"/>
    </source>
</evidence>
<evidence type="ECO:0000256" key="10">
    <source>
        <dbReference type="ARBA" id="ARBA00022777"/>
    </source>
</evidence>
<dbReference type="InterPro" id="IPR007233">
    <property type="entry name" value="TRAPPC"/>
</dbReference>
<feature type="binding site" evidence="16">
    <location>
        <position position="201"/>
    </location>
    <ligand>
        <name>ATP</name>
        <dbReference type="ChEBI" id="CHEBI:30616"/>
    </ligand>
</feature>
<keyword evidence="5 16" id="KW-0963">Cytoplasm</keyword>
<dbReference type="GO" id="GO:0006364">
    <property type="term" value="P:rRNA processing"/>
    <property type="evidence" value="ECO:0007669"/>
    <property type="project" value="UniProtKB-KW"/>
</dbReference>
<dbReference type="InterPro" id="IPR027417">
    <property type="entry name" value="P-loop_NTPase"/>
</dbReference>
<evidence type="ECO:0000256" key="14">
    <source>
        <dbReference type="ARBA" id="ARBA00023034"/>
    </source>
</evidence>
<comment type="similarity">
    <text evidence="16">Belongs to the adenylate kinase family. AK6 subfamily.</text>
</comment>